<dbReference type="FunFam" id="3.40.630.30:FF:000047">
    <property type="entry name" value="Acetyltransferase, GNAT family"/>
    <property type="match status" value="1"/>
</dbReference>
<dbReference type="OrthoDB" id="5295305at2"/>
<dbReference type="SUPFAM" id="SSF55729">
    <property type="entry name" value="Acyl-CoA N-acyltransferases (Nat)"/>
    <property type="match status" value="1"/>
</dbReference>
<dbReference type="AlphaFoldDB" id="A0A1I0N2N8"/>
<dbReference type="Pfam" id="PF13302">
    <property type="entry name" value="Acetyltransf_3"/>
    <property type="match status" value="1"/>
</dbReference>
<evidence type="ECO:0000313" key="2">
    <source>
        <dbReference type="EMBL" id="SEV95312.1"/>
    </source>
</evidence>
<dbReference type="InterPro" id="IPR051908">
    <property type="entry name" value="Ribosomal_N-acetyltransferase"/>
</dbReference>
<dbReference type="STRING" id="364200.SAMN04488515_0382"/>
<dbReference type="GO" id="GO:0005737">
    <property type="term" value="C:cytoplasm"/>
    <property type="evidence" value="ECO:0007669"/>
    <property type="project" value="TreeGrafter"/>
</dbReference>
<evidence type="ECO:0000313" key="3">
    <source>
        <dbReference type="Proteomes" id="UP000199167"/>
    </source>
</evidence>
<feature type="domain" description="N-acetyltransferase" evidence="1">
    <location>
        <begin position="45"/>
        <end position="184"/>
    </location>
</feature>
<protein>
    <submittedName>
        <fullName evidence="2">Protein N-acetyltransferase, RimJ/RimL family</fullName>
    </submittedName>
</protein>
<dbReference type="Gene3D" id="3.40.630.30">
    <property type="match status" value="1"/>
</dbReference>
<proteinExistence type="predicted"/>
<dbReference type="Proteomes" id="UP000199167">
    <property type="component" value="Unassembled WGS sequence"/>
</dbReference>
<dbReference type="PANTHER" id="PTHR43441">
    <property type="entry name" value="RIBOSOMAL-PROTEIN-SERINE ACETYLTRANSFERASE"/>
    <property type="match status" value="1"/>
</dbReference>
<gene>
    <name evidence="2" type="ORF">SAMN04488515_0382</name>
</gene>
<dbReference type="PANTHER" id="PTHR43441:SF2">
    <property type="entry name" value="FAMILY ACETYLTRANSFERASE, PUTATIVE (AFU_ORTHOLOGUE AFUA_7G00850)-RELATED"/>
    <property type="match status" value="1"/>
</dbReference>
<keyword evidence="2" id="KW-0808">Transferase</keyword>
<dbReference type="PROSITE" id="PS51186">
    <property type="entry name" value="GNAT"/>
    <property type="match status" value="1"/>
</dbReference>
<accession>A0A1I0N2N8</accession>
<dbReference type="GO" id="GO:1990189">
    <property type="term" value="F:protein N-terminal-serine acetyltransferase activity"/>
    <property type="evidence" value="ECO:0007669"/>
    <property type="project" value="TreeGrafter"/>
</dbReference>
<dbReference type="RefSeq" id="WP_089989579.1">
    <property type="nucleotide sequence ID" value="NZ_FOIZ01000001.1"/>
</dbReference>
<dbReference type="InterPro" id="IPR000182">
    <property type="entry name" value="GNAT_dom"/>
</dbReference>
<name>A0A1I0N2N8_9RHOB</name>
<reference evidence="2 3" key="1">
    <citation type="submission" date="2016-10" db="EMBL/GenBank/DDBJ databases">
        <authorList>
            <person name="de Groot N.N."/>
        </authorList>
    </citation>
    <scope>NUCLEOTIDE SEQUENCE [LARGE SCALE GENOMIC DNA]</scope>
    <source>
        <strain evidence="2 3">DSM 17925</strain>
    </source>
</reference>
<organism evidence="2 3">
    <name type="scientific">Cognatiyoonia koreensis</name>
    <dbReference type="NCBI Taxonomy" id="364200"/>
    <lineage>
        <taxon>Bacteria</taxon>
        <taxon>Pseudomonadati</taxon>
        <taxon>Pseudomonadota</taxon>
        <taxon>Alphaproteobacteria</taxon>
        <taxon>Rhodobacterales</taxon>
        <taxon>Paracoccaceae</taxon>
        <taxon>Cognatiyoonia</taxon>
    </lineage>
</organism>
<sequence>MTNRPLGPIVAHWQPAAAPDGVSLSGRYATLTPLDLKADAPGLWETMKNAPWLWDYLYEEAPADFAAFQNSIAHLEGSRDHPCLVIRVRDAPTPLGYACFWTNAPATGTTEIGNVNLSPALQRTPAATEAFFLMIDWAFAHGYRRVEWKCNALNRPSRRAAQRLGFSYEGVFRQHLVVKGRNRDTAWFAMTDADWRQMRPAYDRWLDPDNFDGAGQQRTSLGDLTRPHLFQADPTL</sequence>
<dbReference type="EMBL" id="FOIZ01000001">
    <property type="protein sequence ID" value="SEV95312.1"/>
    <property type="molecule type" value="Genomic_DNA"/>
</dbReference>
<dbReference type="InterPro" id="IPR016181">
    <property type="entry name" value="Acyl_CoA_acyltransferase"/>
</dbReference>
<keyword evidence="3" id="KW-1185">Reference proteome</keyword>
<dbReference type="GO" id="GO:0008999">
    <property type="term" value="F:protein-N-terminal-alanine acetyltransferase activity"/>
    <property type="evidence" value="ECO:0007669"/>
    <property type="project" value="TreeGrafter"/>
</dbReference>
<evidence type="ECO:0000259" key="1">
    <source>
        <dbReference type="PROSITE" id="PS51186"/>
    </source>
</evidence>